<dbReference type="InterPro" id="IPR011009">
    <property type="entry name" value="Kinase-like_dom_sf"/>
</dbReference>
<dbReference type="InterPro" id="IPR038408">
    <property type="entry name" value="GNK2_sf"/>
</dbReference>
<dbReference type="InterPro" id="IPR002902">
    <property type="entry name" value="GNK2"/>
</dbReference>
<dbReference type="Gene3D" id="3.30.430.20">
    <property type="entry name" value="Gnk2 domain, C-X8-C-X2-C motif"/>
    <property type="match status" value="6"/>
</dbReference>
<evidence type="ECO:0000256" key="1">
    <source>
        <dbReference type="ARBA" id="ARBA00004613"/>
    </source>
</evidence>
<dbReference type="Pfam" id="PF01657">
    <property type="entry name" value="Stress-antifung"/>
    <property type="match status" value="6"/>
</dbReference>
<keyword evidence="4" id="KW-0677">Repeat</keyword>
<accession>A0A834ZLA2</accession>
<dbReference type="InterPro" id="IPR050581">
    <property type="entry name" value="CRR_secretory_protein"/>
</dbReference>
<dbReference type="GO" id="GO:0005576">
    <property type="term" value="C:extracellular region"/>
    <property type="evidence" value="ECO:0007669"/>
    <property type="project" value="UniProtKB-SubCell"/>
</dbReference>
<dbReference type="SUPFAM" id="SSF56112">
    <property type="entry name" value="Protein kinase-like (PK-like)"/>
    <property type="match status" value="2"/>
</dbReference>
<evidence type="ECO:0000256" key="5">
    <source>
        <dbReference type="ARBA" id="ARBA00038515"/>
    </source>
</evidence>
<feature type="domain" description="Gnk2-homologous" evidence="7">
    <location>
        <begin position="171"/>
        <end position="278"/>
    </location>
</feature>
<protein>
    <recommendedName>
        <fullName evidence="7">Gnk2-homologous domain-containing protein</fullName>
    </recommendedName>
</protein>
<dbReference type="Gene3D" id="1.10.510.10">
    <property type="entry name" value="Transferase(Phosphotransferase) domain 1"/>
    <property type="match status" value="2"/>
</dbReference>
<keyword evidence="3" id="KW-0732">Signal</keyword>
<reference evidence="8 9" key="1">
    <citation type="submission" date="2020-04" db="EMBL/GenBank/DDBJ databases">
        <title>Plant Genome Project.</title>
        <authorList>
            <person name="Zhang R.-G."/>
        </authorList>
    </citation>
    <scope>NUCLEOTIDE SEQUENCE [LARGE SCALE GENOMIC DNA]</scope>
    <source>
        <strain evidence="8">YNK0</strain>
        <tissue evidence="8">Leaf</tissue>
    </source>
</reference>
<dbReference type="InterPro" id="IPR001245">
    <property type="entry name" value="Ser-Thr/Tyr_kinase_cat_dom"/>
</dbReference>
<evidence type="ECO:0000256" key="4">
    <source>
        <dbReference type="ARBA" id="ARBA00022737"/>
    </source>
</evidence>
<gene>
    <name evidence="8" type="ORF">HHK36_005566</name>
</gene>
<dbReference type="GO" id="GO:0004672">
    <property type="term" value="F:protein kinase activity"/>
    <property type="evidence" value="ECO:0007669"/>
    <property type="project" value="InterPro"/>
</dbReference>
<evidence type="ECO:0000256" key="3">
    <source>
        <dbReference type="ARBA" id="ARBA00022729"/>
    </source>
</evidence>
<name>A0A834ZLA2_TETSI</name>
<evidence type="ECO:0000313" key="9">
    <source>
        <dbReference type="Proteomes" id="UP000655225"/>
    </source>
</evidence>
<dbReference type="OrthoDB" id="1923309at2759"/>
<keyword evidence="9" id="KW-1185">Reference proteome</keyword>
<comment type="similarity">
    <text evidence="5">Belongs to the cysteine-rich repeat secretory protein family.</text>
</comment>
<sequence length="1242" mass="140143">MFEIGNVNISRTEEVYGLVQCSRDISANFCKTCLENARGDLEGCCNSRRGGMILSTSCILSCAEPPYFNCSNTANNTVTSIAFQDNLKNLFLSLSSKASPSTFYNDTDGADPNIVYGSYLCFVMPYDCETCVGTAILSIEQLCSNRKEAIVWEEYCQLRYSNRDFFGQFENSHNLPLWNEKNVSEPDLYRSIVREMLGNLSKRAAFDPSAGMFATGQADFMNNDKVYGFVQCTGDLSGNACNRCLETAIIEILSCCYFSRGARLLSSSCYLRYELYPFYQGSSGLEGSPISPSIPTTIPGETIPDRPSVMFFLLLALLMLFTPSRADPLDVFCWTNTNYTLNSPFEANLRRLLLSLSSNTSSSGFFNTSEGDIPDKAVYGLALCRGDVLPKDCQNCVKTASEEIIKQCPNNRDAIIWYKLCQVRYSYQNFFSEMVYAGKYPSWNDHEKNISDPDKYSVILELMDNLSSEATFVPANRMFATGKVNISRTEEIDFNKRLRCSRFEMEKCLYFKTGDGRNVLKIVTLTSVPTILLLLLMGSCSYYLCWRKRPQKDEENSQHTILHEPGPPNVLARNMQEGNLINPQKFGYMAPEYAMEGLFSVKSDVFSFGVILLEAIMYCPDEELSAMPSTAREFFTMQRSQYRCHEGFKASEHQERSCTYVSPDNSSCTEPPYSDCSNTANNSIAFQAIQNIEHLCSNRKEAIVWEEYCQLRYSNRGFFGQFENSLNLTIWNKKNVTEPDLYRSIVREMLGNLSKHAAFDPSASMFATGEADFTNNDKVYGFVQCTGDLSGNACNRCLETAIIEILSCCYFKRGARLLSSSCYLRYELYPFYQGSSGLEGSPLSPSIPTTIPDKPRKKDMDNCNPRYCISVCSSSSPGFRHLLQENEFTIQEAPLAVAGGPASTDIAYQNIQERDQMKSQDFPADPLYVFCWTNTNYTLNSPFEANLRRLLLSLSSNTSSSGFFNTSEGDIPDKAVYGLALCRGDVLPKDCQNCMVYAGKYPPWNEREKNISDPDKYSVILELMDNLSNEAAFVPANRMFATGKVNISKTEEIDFNKRLRCSRFEMEKCLYFKTGDGRNVLKIVTLTSVPTILLLLLMGSCSYYLCWRKRPQKDEENSQHTILHEPGPPNVLARNMQEGNLINPQKFGYMAPEYAMEGLFSVKSDVFSFGVILLEAIMYCPDEELSAMPSTAREFFTMQRSQYRCHEGFTASEHQLDGPDMKYDDDPFQVIGSSTYVDLLAQ</sequence>
<dbReference type="FunFam" id="3.30.430.20:FF:000003">
    <property type="entry name" value="Cysteine-rich RLK (RECEPTOR-like protein kinase) 10"/>
    <property type="match status" value="1"/>
</dbReference>
<keyword evidence="6" id="KW-0472">Membrane</keyword>
<feature type="transmembrane region" description="Helical" evidence="6">
    <location>
        <begin position="1083"/>
        <end position="1106"/>
    </location>
</feature>
<feature type="domain" description="Gnk2-homologous" evidence="7">
    <location>
        <begin position="925"/>
        <end position="1028"/>
    </location>
</feature>
<organism evidence="8 9">
    <name type="scientific">Tetracentron sinense</name>
    <name type="common">Spur-leaf</name>
    <dbReference type="NCBI Taxonomy" id="13715"/>
    <lineage>
        <taxon>Eukaryota</taxon>
        <taxon>Viridiplantae</taxon>
        <taxon>Streptophyta</taxon>
        <taxon>Embryophyta</taxon>
        <taxon>Tracheophyta</taxon>
        <taxon>Spermatophyta</taxon>
        <taxon>Magnoliopsida</taxon>
        <taxon>Trochodendrales</taxon>
        <taxon>Trochodendraceae</taxon>
        <taxon>Tetracentron</taxon>
    </lineage>
</organism>
<dbReference type="Pfam" id="PF07714">
    <property type="entry name" value="PK_Tyr_Ser-Thr"/>
    <property type="match status" value="2"/>
</dbReference>
<keyword evidence="6" id="KW-0812">Transmembrane</keyword>
<dbReference type="PANTHER" id="PTHR32411">
    <property type="entry name" value="CYSTEINE-RICH REPEAT SECRETORY PROTEIN 38-RELATED"/>
    <property type="match status" value="1"/>
</dbReference>
<dbReference type="CDD" id="cd23509">
    <property type="entry name" value="Gnk2-like"/>
    <property type="match status" value="6"/>
</dbReference>
<dbReference type="PANTHER" id="PTHR32411:SF43">
    <property type="entry name" value="CYSTEINE-RICH REPEAT SECRETORY PROTEIN 38"/>
    <property type="match status" value="1"/>
</dbReference>
<feature type="domain" description="Gnk2-homologous" evidence="7">
    <location>
        <begin position="724"/>
        <end position="831"/>
    </location>
</feature>
<feature type="domain" description="Gnk2-homologous" evidence="7">
    <location>
        <begin position="327"/>
        <end position="430"/>
    </location>
</feature>
<comment type="caution">
    <text evidence="8">The sequence shown here is derived from an EMBL/GenBank/DDBJ whole genome shotgun (WGS) entry which is preliminary data.</text>
</comment>
<keyword evidence="2" id="KW-0964">Secreted</keyword>
<dbReference type="Proteomes" id="UP000655225">
    <property type="component" value="Unassembled WGS sequence"/>
</dbReference>
<evidence type="ECO:0000259" key="7">
    <source>
        <dbReference type="PROSITE" id="PS51473"/>
    </source>
</evidence>
<dbReference type="PROSITE" id="PS51473">
    <property type="entry name" value="GNK2"/>
    <property type="match status" value="5"/>
</dbReference>
<feature type="domain" description="Gnk2-homologous" evidence="7">
    <location>
        <begin position="64"/>
        <end position="165"/>
    </location>
</feature>
<comment type="subcellular location">
    <subcellularLocation>
        <location evidence="1">Secreted</location>
    </subcellularLocation>
</comment>
<dbReference type="FunFam" id="3.30.430.20:FF:000002">
    <property type="entry name" value="Cysteine-rich receptor-like protein kinase 10"/>
    <property type="match status" value="2"/>
</dbReference>
<keyword evidence="6" id="KW-1133">Transmembrane helix</keyword>
<evidence type="ECO:0000256" key="2">
    <source>
        <dbReference type="ARBA" id="ARBA00022525"/>
    </source>
</evidence>
<dbReference type="AlphaFoldDB" id="A0A834ZLA2"/>
<evidence type="ECO:0000256" key="6">
    <source>
        <dbReference type="SAM" id="Phobius"/>
    </source>
</evidence>
<proteinExistence type="inferred from homology"/>
<dbReference type="EMBL" id="JABCRI010000003">
    <property type="protein sequence ID" value="KAF8409490.1"/>
    <property type="molecule type" value="Genomic_DNA"/>
</dbReference>
<evidence type="ECO:0000313" key="8">
    <source>
        <dbReference type="EMBL" id="KAF8409490.1"/>
    </source>
</evidence>